<keyword evidence="3" id="KW-1185">Reference proteome</keyword>
<feature type="region of interest" description="Disordered" evidence="1">
    <location>
        <begin position="28"/>
        <end position="56"/>
    </location>
</feature>
<evidence type="ECO:0000313" key="3">
    <source>
        <dbReference type="Proteomes" id="UP000267606"/>
    </source>
</evidence>
<evidence type="ECO:0000256" key="1">
    <source>
        <dbReference type="SAM" id="MobiDB-lite"/>
    </source>
</evidence>
<evidence type="ECO:0000313" key="2">
    <source>
        <dbReference type="EMBL" id="VDO44973.1"/>
    </source>
</evidence>
<sequence length="88" mass="10084">MTIPGAEYRGLIMAESYLDRYFKYLENDCSKSSDSSSERTSRKPVKNSEYSKMREAEAKEIKSRAFSTVCPEKETGSDESVTKKSRCY</sequence>
<name>A0A183HEQ9_9BILA</name>
<reference evidence="2 3" key="2">
    <citation type="submission" date="2018-11" db="EMBL/GenBank/DDBJ databases">
        <authorList>
            <consortium name="Pathogen Informatics"/>
        </authorList>
    </citation>
    <scope>NUCLEOTIDE SEQUENCE [LARGE SCALE GENOMIC DNA]</scope>
</reference>
<gene>
    <name evidence="2" type="ORF">OFLC_LOCUS5972</name>
</gene>
<dbReference type="Proteomes" id="UP000267606">
    <property type="component" value="Unassembled WGS sequence"/>
</dbReference>
<feature type="compositionally biased region" description="Basic and acidic residues" evidence="1">
    <location>
        <begin position="28"/>
        <end position="41"/>
    </location>
</feature>
<dbReference type="WBParaSite" id="OFLC_0000597001-mRNA-1">
    <property type="protein sequence ID" value="OFLC_0000597001-mRNA-1"/>
    <property type="gene ID" value="OFLC_0000597001"/>
</dbReference>
<reference evidence="4" key="1">
    <citation type="submission" date="2016-06" db="UniProtKB">
        <authorList>
            <consortium name="WormBaseParasite"/>
        </authorList>
    </citation>
    <scope>IDENTIFICATION</scope>
</reference>
<evidence type="ECO:0000313" key="4">
    <source>
        <dbReference type="WBParaSite" id="OFLC_0000597001-mRNA-1"/>
    </source>
</evidence>
<feature type="region of interest" description="Disordered" evidence="1">
    <location>
        <begin position="69"/>
        <end position="88"/>
    </location>
</feature>
<proteinExistence type="predicted"/>
<dbReference type="AlphaFoldDB" id="A0A183HEQ9"/>
<protein>
    <submittedName>
        <fullName evidence="2 4">Uncharacterized protein</fullName>
    </submittedName>
</protein>
<feature type="compositionally biased region" description="Basic and acidic residues" evidence="1">
    <location>
        <begin position="71"/>
        <end position="82"/>
    </location>
</feature>
<organism evidence="4">
    <name type="scientific">Onchocerca flexuosa</name>
    <dbReference type="NCBI Taxonomy" id="387005"/>
    <lineage>
        <taxon>Eukaryota</taxon>
        <taxon>Metazoa</taxon>
        <taxon>Ecdysozoa</taxon>
        <taxon>Nematoda</taxon>
        <taxon>Chromadorea</taxon>
        <taxon>Rhabditida</taxon>
        <taxon>Spirurina</taxon>
        <taxon>Spiruromorpha</taxon>
        <taxon>Filarioidea</taxon>
        <taxon>Onchocercidae</taxon>
        <taxon>Onchocerca</taxon>
    </lineage>
</organism>
<dbReference type="EMBL" id="UZAJ01005426">
    <property type="protein sequence ID" value="VDO44973.1"/>
    <property type="molecule type" value="Genomic_DNA"/>
</dbReference>
<accession>A0A183HEQ9</accession>